<dbReference type="PANTHER" id="PTHR44591">
    <property type="entry name" value="STRESS RESPONSE REGULATOR PROTEIN 1"/>
    <property type="match status" value="1"/>
</dbReference>
<protein>
    <submittedName>
        <fullName evidence="5">Chemotaxis regulator-transmits chemoreceptor signals to flagelllar motor components CheY</fullName>
    </submittedName>
</protein>
<dbReference type="InterPro" id="IPR001789">
    <property type="entry name" value="Sig_transdc_resp-reg_receiver"/>
</dbReference>
<evidence type="ECO:0000313" key="6">
    <source>
        <dbReference type="Proteomes" id="UP000289437"/>
    </source>
</evidence>
<sequence length="128" mass="13687">MKADGSPKLKVIVADDEQIIADSLTLILNRSGFEARAVYSGEAAIEILGNFRPDVLISDVVMNGITGVEAAIAIRTLRPDCKVLLFSGQAATADLLYGARAQGYDFEMIAKPVHPTELLAKLRTVAIS</sequence>
<evidence type="ECO:0000256" key="3">
    <source>
        <dbReference type="PROSITE-ProRule" id="PRU00169"/>
    </source>
</evidence>
<feature type="modified residue" description="4-aspartylphosphate" evidence="3">
    <location>
        <position position="59"/>
    </location>
</feature>
<dbReference type="SUPFAM" id="SSF52172">
    <property type="entry name" value="CheY-like"/>
    <property type="match status" value="1"/>
</dbReference>
<evidence type="ECO:0000259" key="4">
    <source>
        <dbReference type="PROSITE" id="PS50110"/>
    </source>
</evidence>
<organism evidence="5 6">
    <name type="scientific">Granulicella sibirica</name>
    <dbReference type="NCBI Taxonomy" id="2479048"/>
    <lineage>
        <taxon>Bacteria</taxon>
        <taxon>Pseudomonadati</taxon>
        <taxon>Acidobacteriota</taxon>
        <taxon>Terriglobia</taxon>
        <taxon>Terriglobales</taxon>
        <taxon>Acidobacteriaceae</taxon>
        <taxon>Granulicella</taxon>
    </lineage>
</organism>
<keyword evidence="5" id="KW-0675">Receptor</keyword>
<reference evidence="5 6" key="1">
    <citation type="submission" date="2018-11" db="EMBL/GenBank/DDBJ databases">
        <authorList>
            <person name="Mardanov A.V."/>
            <person name="Ravin N.V."/>
            <person name="Dedysh S.N."/>
        </authorList>
    </citation>
    <scope>NUCLEOTIDE SEQUENCE [LARGE SCALE GENOMIC DNA]</scope>
    <source>
        <strain evidence="5 6">AF10</strain>
    </source>
</reference>
<dbReference type="Gene3D" id="3.40.50.2300">
    <property type="match status" value="1"/>
</dbReference>
<feature type="domain" description="Response regulatory" evidence="4">
    <location>
        <begin position="10"/>
        <end position="126"/>
    </location>
</feature>
<dbReference type="Pfam" id="PF00072">
    <property type="entry name" value="Response_reg"/>
    <property type="match status" value="1"/>
</dbReference>
<dbReference type="Proteomes" id="UP000289437">
    <property type="component" value="Unassembled WGS sequence"/>
</dbReference>
<reference evidence="6" key="2">
    <citation type="submission" date="2019-02" db="EMBL/GenBank/DDBJ databases">
        <title>Granulicella sibirica sp. nov., a psychrotolerant acidobacterium isolated from an organic soil layer in forested tundra, West Siberia.</title>
        <authorList>
            <person name="Oshkin I.Y."/>
            <person name="Kulichevskaya I.S."/>
            <person name="Rijpstra W.I.C."/>
            <person name="Sinninghe Damste J.S."/>
            <person name="Rakitin A.L."/>
            <person name="Ravin N.V."/>
            <person name="Dedysh S.N."/>
        </authorList>
    </citation>
    <scope>NUCLEOTIDE SEQUENCE [LARGE SCALE GENOMIC DNA]</scope>
    <source>
        <strain evidence="6">AF10</strain>
    </source>
</reference>
<name>A0A4Q0SVQ9_9BACT</name>
<keyword evidence="1 3" id="KW-0597">Phosphoprotein</keyword>
<dbReference type="OrthoDB" id="119092at2"/>
<proteinExistence type="predicted"/>
<dbReference type="GO" id="GO:0000160">
    <property type="term" value="P:phosphorelay signal transduction system"/>
    <property type="evidence" value="ECO:0007669"/>
    <property type="project" value="UniProtKB-KW"/>
</dbReference>
<gene>
    <name evidence="5" type="ORF">GRAN_4959</name>
</gene>
<keyword evidence="6" id="KW-1185">Reference proteome</keyword>
<dbReference type="CDD" id="cd00156">
    <property type="entry name" value="REC"/>
    <property type="match status" value="1"/>
</dbReference>
<evidence type="ECO:0000256" key="2">
    <source>
        <dbReference type="ARBA" id="ARBA00023012"/>
    </source>
</evidence>
<accession>A0A4Q0SVQ9</accession>
<dbReference type="InterPro" id="IPR011006">
    <property type="entry name" value="CheY-like_superfamily"/>
</dbReference>
<dbReference type="RefSeq" id="WP_128915652.1">
    <property type="nucleotide sequence ID" value="NZ_RDSM01000006.1"/>
</dbReference>
<dbReference type="PANTHER" id="PTHR44591:SF14">
    <property type="entry name" value="PROTEIN PILG"/>
    <property type="match status" value="1"/>
</dbReference>
<dbReference type="InterPro" id="IPR050595">
    <property type="entry name" value="Bact_response_regulator"/>
</dbReference>
<evidence type="ECO:0000313" key="5">
    <source>
        <dbReference type="EMBL" id="RXH53990.1"/>
    </source>
</evidence>
<comment type="caution">
    <text evidence="5">The sequence shown here is derived from an EMBL/GenBank/DDBJ whole genome shotgun (WGS) entry which is preliminary data.</text>
</comment>
<dbReference type="SMART" id="SM00448">
    <property type="entry name" value="REC"/>
    <property type="match status" value="1"/>
</dbReference>
<evidence type="ECO:0000256" key="1">
    <source>
        <dbReference type="ARBA" id="ARBA00022553"/>
    </source>
</evidence>
<dbReference type="PROSITE" id="PS50110">
    <property type="entry name" value="RESPONSE_REGULATORY"/>
    <property type="match status" value="1"/>
</dbReference>
<keyword evidence="2" id="KW-0902">Two-component regulatory system</keyword>
<dbReference type="EMBL" id="RDSM01000006">
    <property type="protein sequence ID" value="RXH53990.1"/>
    <property type="molecule type" value="Genomic_DNA"/>
</dbReference>
<dbReference type="AlphaFoldDB" id="A0A4Q0SVQ9"/>